<feature type="compositionally biased region" description="Low complexity" evidence="1">
    <location>
        <begin position="197"/>
        <end position="207"/>
    </location>
</feature>
<feature type="compositionally biased region" description="Low complexity" evidence="1">
    <location>
        <begin position="126"/>
        <end position="151"/>
    </location>
</feature>
<feature type="compositionally biased region" description="Low complexity" evidence="1">
    <location>
        <begin position="56"/>
        <end position="71"/>
    </location>
</feature>
<accession>A0ABP8GRW4</accession>
<keyword evidence="3" id="KW-1185">Reference proteome</keyword>
<feature type="region of interest" description="Disordered" evidence="1">
    <location>
        <begin position="46"/>
        <end position="242"/>
    </location>
</feature>
<organism evidence="2 3">
    <name type="scientific">Pigmentiphaga soli</name>
    <dbReference type="NCBI Taxonomy" id="1007095"/>
    <lineage>
        <taxon>Bacteria</taxon>
        <taxon>Pseudomonadati</taxon>
        <taxon>Pseudomonadota</taxon>
        <taxon>Betaproteobacteria</taxon>
        <taxon>Burkholderiales</taxon>
        <taxon>Alcaligenaceae</taxon>
        <taxon>Pigmentiphaga</taxon>
    </lineage>
</organism>
<evidence type="ECO:0008006" key="4">
    <source>
        <dbReference type="Google" id="ProtNLM"/>
    </source>
</evidence>
<reference evidence="3" key="1">
    <citation type="journal article" date="2019" name="Int. J. Syst. Evol. Microbiol.">
        <title>The Global Catalogue of Microorganisms (GCM) 10K type strain sequencing project: providing services to taxonomists for standard genome sequencing and annotation.</title>
        <authorList>
            <consortium name="The Broad Institute Genomics Platform"/>
            <consortium name="The Broad Institute Genome Sequencing Center for Infectious Disease"/>
            <person name="Wu L."/>
            <person name="Ma J."/>
        </authorList>
    </citation>
    <scope>NUCLEOTIDE SEQUENCE [LARGE SCALE GENOMIC DNA]</scope>
    <source>
        <strain evidence="3">JCM 17666</strain>
    </source>
</reference>
<comment type="caution">
    <text evidence="2">The sequence shown here is derived from an EMBL/GenBank/DDBJ whole genome shotgun (WGS) entry which is preliminary data.</text>
</comment>
<evidence type="ECO:0000256" key="1">
    <source>
        <dbReference type="SAM" id="MobiDB-lite"/>
    </source>
</evidence>
<proteinExistence type="predicted"/>
<dbReference type="EMBL" id="BAABFO010000005">
    <property type="protein sequence ID" value="GAA4328803.1"/>
    <property type="molecule type" value="Genomic_DNA"/>
</dbReference>
<dbReference type="Pfam" id="PF10945">
    <property type="entry name" value="CBP_BcsR"/>
    <property type="match status" value="1"/>
</dbReference>
<dbReference type="Proteomes" id="UP001501671">
    <property type="component" value="Unassembled WGS sequence"/>
</dbReference>
<name>A0ABP8GRW4_9BURK</name>
<evidence type="ECO:0000313" key="3">
    <source>
        <dbReference type="Proteomes" id="UP001501671"/>
    </source>
</evidence>
<gene>
    <name evidence="2" type="ORF">GCM10023144_14970</name>
</gene>
<sequence>MDDSDDIANLFKQFGGQVDQYQEIGRANEAKLSRERWPLLSSVEATRAAPIPPVRPGAGQPAASGAPAAQPFLNALRPPGPGRVEPQLAPAAAPQAPFIPQQTPFPQQPPQARQAAPAAASPPAPAALASTPAPAAATPAAAKPAPKAEFIPPRPRGGVQPAGREPGPGSPLSFNFMASSTPAAESPAAPAPPVPSAPAAASTASAPQDLQSIFARLAQPPRPEPAPSSDPNATLLQRLRRL</sequence>
<evidence type="ECO:0000313" key="2">
    <source>
        <dbReference type="EMBL" id="GAA4328803.1"/>
    </source>
</evidence>
<dbReference type="NCBIfam" id="NF040718">
    <property type="entry name" value="BcsP_of_Ic"/>
    <property type="match status" value="1"/>
</dbReference>
<dbReference type="RefSeq" id="WP_345247895.1">
    <property type="nucleotide sequence ID" value="NZ_BAABFO010000005.1"/>
</dbReference>
<protein>
    <recommendedName>
        <fullName evidence="4">Cellulose biosynthesis protein BcsO</fullName>
    </recommendedName>
</protein>
<feature type="compositionally biased region" description="Low complexity" evidence="1">
    <location>
        <begin position="178"/>
        <end position="188"/>
    </location>
</feature>
<feature type="compositionally biased region" description="Low complexity" evidence="1">
    <location>
        <begin position="85"/>
        <end position="119"/>
    </location>
</feature>
<dbReference type="InterPro" id="IPR024487">
    <property type="entry name" value="CBP_BcsR"/>
</dbReference>